<feature type="region of interest" description="Disordered" evidence="1">
    <location>
        <begin position="216"/>
        <end position="242"/>
    </location>
</feature>
<keyword evidence="2" id="KW-0472">Membrane</keyword>
<dbReference type="EMBL" id="JANJYJ010000005">
    <property type="protein sequence ID" value="KAK3210710.1"/>
    <property type="molecule type" value="Genomic_DNA"/>
</dbReference>
<evidence type="ECO:0000259" key="3">
    <source>
        <dbReference type="Pfam" id="PF26130"/>
    </source>
</evidence>
<keyword evidence="5" id="KW-1185">Reference proteome</keyword>
<dbReference type="Pfam" id="PF26130">
    <property type="entry name" value="PB1-like"/>
    <property type="match status" value="1"/>
</dbReference>
<keyword evidence="2" id="KW-1133">Transmembrane helix</keyword>
<dbReference type="AlphaFoldDB" id="A0AAE0E505"/>
<evidence type="ECO:0000256" key="2">
    <source>
        <dbReference type="SAM" id="Phobius"/>
    </source>
</evidence>
<gene>
    <name evidence="4" type="ORF">Dsin_015416</name>
</gene>
<comment type="caution">
    <text evidence="4">The sequence shown here is derived from an EMBL/GenBank/DDBJ whole genome shotgun (WGS) entry which is preliminary data.</text>
</comment>
<feature type="region of interest" description="Disordered" evidence="1">
    <location>
        <begin position="127"/>
        <end position="181"/>
    </location>
</feature>
<keyword evidence="2" id="KW-0812">Transmembrane</keyword>
<protein>
    <recommendedName>
        <fullName evidence="3">PB1-like domain-containing protein</fullName>
    </recommendedName>
</protein>
<evidence type="ECO:0000256" key="1">
    <source>
        <dbReference type="SAM" id="MobiDB-lite"/>
    </source>
</evidence>
<dbReference type="Proteomes" id="UP001281410">
    <property type="component" value="Unassembled WGS sequence"/>
</dbReference>
<feature type="domain" description="PB1-like" evidence="3">
    <location>
        <begin position="23"/>
        <end position="77"/>
    </location>
</feature>
<accession>A0AAE0E505</accession>
<sequence>MVRERENPDEVPEYGSDDLDIFFSFKVHHGGHFDVTMDSYNGGRINYFDYINIDELSMLDLDEIAMKLKYKLPVGYWIQLPSDDEDNRASVEASDIEVNRASAAASDIEVNRASAAASEIEVNKASAAAADTEDGPTGFGDGLAGFGDGPTALGDGSAGFGDGPAAEEEEEAEDAEADKGDEIVESDYDQDAEDIAAETCVDPTKDWDCLQVSDLPRGSGSFNDDGSEDLGSLDGSNGEEDDARPVRKFIRRRYHEFNPRHDMQDPVFRLGMEFSSAAVFRNAIRAHSLKHRKDLKLGMQTVDGLNLCNQDRLQLRLNMLRLISWFCLVSFCYVVNIDHLLKFVMLDMLLCFCTIVNTFNVIKLFALTIVMLWTQGRKTKEVQMMKMKFSKMNNNLSKMKKNKKFWYMKMKFRTRRKRKNKFSKKNILSDIQMSSDKIALCTFARAARM</sequence>
<reference evidence="4" key="1">
    <citation type="journal article" date="2023" name="Plant J.">
        <title>Genome sequences and population genomics provide insights into the demographic history, inbreeding, and mutation load of two 'living fossil' tree species of Dipteronia.</title>
        <authorList>
            <person name="Feng Y."/>
            <person name="Comes H.P."/>
            <person name="Chen J."/>
            <person name="Zhu S."/>
            <person name="Lu R."/>
            <person name="Zhang X."/>
            <person name="Li P."/>
            <person name="Qiu J."/>
            <person name="Olsen K.M."/>
            <person name="Qiu Y."/>
        </authorList>
    </citation>
    <scope>NUCLEOTIDE SEQUENCE</scope>
    <source>
        <strain evidence="4">NBL</strain>
    </source>
</reference>
<evidence type="ECO:0000313" key="5">
    <source>
        <dbReference type="Proteomes" id="UP001281410"/>
    </source>
</evidence>
<dbReference type="InterPro" id="IPR058594">
    <property type="entry name" value="PB1-like_dom_pln"/>
</dbReference>
<name>A0AAE0E505_9ROSI</name>
<feature type="transmembrane region" description="Helical" evidence="2">
    <location>
        <begin position="319"/>
        <end position="337"/>
    </location>
</feature>
<feature type="transmembrane region" description="Helical" evidence="2">
    <location>
        <begin position="343"/>
        <end position="374"/>
    </location>
</feature>
<organism evidence="4 5">
    <name type="scientific">Dipteronia sinensis</name>
    <dbReference type="NCBI Taxonomy" id="43782"/>
    <lineage>
        <taxon>Eukaryota</taxon>
        <taxon>Viridiplantae</taxon>
        <taxon>Streptophyta</taxon>
        <taxon>Embryophyta</taxon>
        <taxon>Tracheophyta</taxon>
        <taxon>Spermatophyta</taxon>
        <taxon>Magnoliopsida</taxon>
        <taxon>eudicotyledons</taxon>
        <taxon>Gunneridae</taxon>
        <taxon>Pentapetalae</taxon>
        <taxon>rosids</taxon>
        <taxon>malvids</taxon>
        <taxon>Sapindales</taxon>
        <taxon>Sapindaceae</taxon>
        <taxon>Hippocastanoideae</taxon>
        <taxon>Acereae</taxon>
        <taxon>Dipteronia</taxon>
    </lineage>
</organism>
<evidence type="ECO:0000313" key="4">
    <source>
        <dbReference type="EMBL" id="KAK3210710.1"/>
    </source>
</evidence>
<feature type="compositionally biased region" description="Gly residues" evidence="1">
    <location>
        <begin position="137"/>
        <end position="148"/>
    </location>
</feature>
<proteinExistence type="predicted"/>
<feature type="compositionally biased region" description="Acidic residues" evidence="1">
    <location>
        <begin position="165"/>
        <end position="176"/>
    </location>
</feature>